<dbReference type="KEGG" id="crq:GCK72_015335"/>
<dbReference type="EMBL" id="WUAV01000004">
    <property type="protein sequence ID" value="KAF1758875.1"/>
    <property type="molecule type" value="Genomic_DNA"/>
</dbReference>
<dbReference type="Proteomes" id="UP000483820">
    <property type="component" value="Chromosome IV"/>
</dbReference>
<name>A0A6A5GWK7_CAERE</name>
<evidence type="ECO:0000313" key="2">
    <source>
        <dbReference type="EMBL" id="KAF1758875.1"/>
    </source>
</evidence>
<organism evidence="2 3">
    <name type="scientific">Caenorhabditis remanei</name>
    <name type="common">Caenorhabditis vulgaris</name>
    <dbReference type="NCBI Taxonomy" id="31234"/>
    <lineage>
        <taxon>Eukaryota</taxon>
        <taxon>Metazoa</taxon>
        <taxon>Ecdysozoa</taxon>
        <taxon>Nematoda</taxon>
        <taxon>Chromadorea</taxon>
        <taxon>Rhabditida</taxon>
        <taxon>Rhabditina</taxon>
        <taxon>Rhabditomorpha</taxon>
        <taxon>Rhabditoidea</taxon>
        <taxon>Rhabditidae</taxon>
        <taxon>Peloderinae</taxon>
        <taxon>Caenorhabditis</taxon>
    </lineage>
</organism>
<reference evidence="2 3" key="1">
    <citation type="submission" date="2019-12" db="EMBL/GenBank/DDBJ databases">
        <title>Chromosome-level assembly of the Caenorhabditis remanei genome.</title>
        <authorList>
            <person name="Teterina A.A."/>
            <person name="Willis J.H."/>
            <person name="Phillips P.C."/>
        </authorList>
    </citation>
    <scope>NUCLEOTIDE SEQUENCE [LARGE SCALE GENOMIC DNA]</scope>
    <source>
        <strain evidence="2 3">PX506</strain>
        <tissue evidence="2">Whole organism</tissue>
    </source>
</reference>
<feature type="compositionally biased region" description="Low complexity" evidence="1">
    <location>
        <begin position="7"/>
        <end position="16"/>
    </location>
</feature>
<comment type="caution">
    <text evidence="2">The sequence shown here is derived from an EMBL/GenBank/DDBJ whole genome shotgun (WGS) entry which is preliminary data.</text>
</comment>
<evidence type="ECO:0000256" key="1">
    <source>
        <dbReference type="SAM" id="MobiDB-lite"/>
    </source>
</evidence>
<accession>A0A6A5GWK7</accession>
<evidence type="ECO:0000313" key="3">
    <source>
        <dbReference type="Proteomes" id="UP000483820"/>
    </source>
</evidence>
<feature type="region of interest" description="Disordered" evidence="1">
    <location>
        <begin position="1"/>
        <end position="78"/>
    </location>
</feature>
<dbReference type="GeneID" id="78776019"/>
<dbReference type="RefSeq" id="XP_053585562.1">
    <property type="nucleotide sequence ID" value="XM_053730790.1"/>
</dbReference>
<protein>
    <submittedName>
        <fullName evidence="2">Uncharacterized protein</fullName>
    </submittedName>
</protein>
<feature type="compositionally biased region" description="Basic and acidic residues" evidence="1">
    <location>
        <begin position="17"/>
        <end position="39"/>
    </location>
</feature>
<dbReference type="AlphaFoldDB" id="A0A6A5GWK7"/>
<sequence length="78" mass="8566">MERKTTKTSSSPSMTSGEHDFRRAATTADSRRSQQEKMEGGGTTEARNDISTKPKDSGNKRRAEKTPAIPILMNSINP</sequence>
<feature type="compositionally biased region" description="Basic and acidic residues" evidence="1">
    <location>
        <begin position="46"/>
        <end position="65"/>
    </location>
</feature>
<gene>
    <name evidence="2" type="ORF">GCK72_015335</name>
</gene>
<dbReference type="CTD" id="78776019"/>
<proteinExistence type="predicted"/>